<dbReference type="AlphaFoldDB" id="A0A494Z3H4"/>
<dbReference type="InterPro" id="IPR028082">
    <property type="entry name" value="Peripla_BP_I"/>
</dbReference>
<evidence type="ECO:0000256" key="2">
    <source>
        <dbReference type="ARBA" id="ARBA00007639"/>
    </source>
</evidence>
<dbReference type="PANTHER" id="PTHR46847">
    <property type="entry name" value="D-ALLOSE-BINDING PERIPLASMIC PROTEIN-RELATED"/>
    <property type="match status" value="1"/>
</dbReference>
<dbReference type="GO" id="GO:0030246">
    <property type="term" value="F:carbohydrate binding"/>
    <property type="evidence" value="ECO:0007669"/>
    <property type="project" value="UniProtKB-ARBA"/>
</dbReference>
<dbReference type="GO" id="GO:0030313">
    <property type="term" value="C:cell envelope"/>
    <property type="evidence" value="ECO:0007669"/>
    <property type="project" value="UniProtKB-SubCell"/>
</dbReference>
<dbReference type="Pfam" id="PF13407">
    <property type="entry name" value="Peripla_BP_4"/>
    <property type="match status" value="1"/>
</dbReference>
<sequence length="345" mass="37168">MKRFVKLFVLLALILVPLLAACASNDTSDDAGDTGDTGDAENTENTGDSVDSGDSGDSAEKYKVGILAPAVTHGWVAAVAYHAESRAEELSDTIDYQIHTSSDASEMTAQLDDLITWGAEAIVAFPQWEGMEVPIQRALDEGIEVVNFDIAIDVDGVYRVAGDNYDMGVQGANYIVDKIGTEGEVVILEVPSAGSVSELRKGGFLDTIEEIAPDMNLHTFATQFTREDGLTDFADILTSMDHIDAVLSLDDETSVGVLQAINEAGRTDIQVVTGGGGMQEYFKMMPENEDIWIQSALYSPAMVKDAVDIAVDLLEGEEVAEETVIPTTIVDRDNYEEFLDDGSPY</sequence>
<evidence type="ECO:0000256" key="3">
    <source>
        <dbReference type="ARBA" id="ARBA00022729"/>
    </source>
</evidence>
<organism evidence="7 8">
    <name type="scientific">Oceanobacillus bengalensis</name>
    <dbReference type="NCBI Taxonomy" id="1435466"/>
    <lineage>
        <taxon>Bacteria</taxon>
        <taxon>Bacillati</taxon>
        <taxon>Bacillota</taxon>
        <taxon>Bacilli</taxon>
        <taxon>Bacillales</taxon>
        <taxon>Bacillaceae</taxon>
        <taxon>Oceanobacillus</taxon>
    </lineage>
</organism>
<proteinExistence type="inferred from homology"/>
<comment type="similarity">
    <text evidence="2">Belongs to the bacterial solute-binding protein 2 family.</text>
</comment>
<accession>A0A494Z3H4</accession>
<comment type="subcellular location">
    <subcellularLocation>
        <location evidence="1">Cell envelope</location>
    </subcellularLocation>
</comment>
<protein>
    <submittedName>
        <fullName evidence="7">Sugar ABC transporter substrate-binding protein</fullName>
    </submittedName>
</protein>
<feature type="chain" id="PRO_5039005252" evidence="5">
    <location>
        <begin position="21"/>
        <end position="345"/>
    </location>
</feature>
<name>A0A494Z3H4_9BACI</name>
<reference evidence="7 8" key="1">
    <citation type="journal article" date="2015" name="Antonie Van Leeuwenhoek">
        <title>Oceanobacillus bengalensis sp. nov., a bacterium isolated from seawater of the Bay of Bengal.</title>
        <authorList>
            <person name="Yongchang O."/>
            <person name="Xiang W."/>
            <person name="Wang G."/>
        </authorList>
    </citation>
    <scope>NUCLEOTIDE SEQUENCE [LARGE SCALE GENOMIC DNA]</scope>
    <source>
        <strain evidence="7 8">MCCC 1K00260</strain>
    </source>
</reference>
<gene>
    <name evidence="7" type="ORF">D8M05_05250</name>
</gene>
<evidence type="ECO:0000256" key="5">
    <source>
        <dbReference type="SAM" id="SignalP"/>
    </source>
</evidence>
<dbReference type="SUPFAM" id="SSF53822">
    <property type="entry name" value="Periplasmic binding protein-like I"/>
    <property type="match status" value="1"/>
</dbReference>
<dbReference type="InterPro" id="IPR025997">
    <property type="entry name" value="SBP_2_dom"/>
</dbReference>
<keyword evidence="8" id="KW-1185">Reference proteome</keyword>
<dbReference type="PROSITE" id="PS51257">
    <property type="entry name" value="PROKAR_LIPOPROTEIN"/>
    <property type="match status" value="1"/>
</dbReference>
<comment type="caution">
    <text evidence="7">The sequence shown here is derived from an EMBL/GenBank/DDBJ whole genome shotgun (WGS) entry which is preliminary data.</text>
</comment>
<dbReference type="EMBL" id="RBZO01000006">
    <property type="protein sequence ID" value="RKQ17079.1"/>
    <property type="molecule type" value="Genomic_DNA"/>
</dbReference>
<evidence type="ECO:0000256" key="1">
    <source>
        <dbReference type="ARBA" id="ARBA00004196"/>
    </source>
</evidence>
<evidence type="ECO:0000259" key="6">
    <source>
        <dbReference type="Pfam" id="PF13407"/>
    </source>
</evidence>
<dbReference type="RefSeq" id="WP_121129369.1">
    <property type="nucleotide sequence ID" value="NZ_JBHUFK010000041.1"/>
</dbReference>
<evidence type="ECO:0000313" key="7">
    <source>
        <dbReference type="EMBL" id="RKQ17079.1"/>
    </source>
</evidence>
<feature type="signal peptide" evidence="5">
    <location>
        <begin position="1"/>
        <end position="20"/>
    </location>
</feature>
<dbReference type="CDD" id="cd06311">
    <property type="entry name" value="PBP1_ABC_sugar_binding-like"/>
    <property type="match status" value="1"/>
</dbReference>
<feature type="domain" description="Periplasmic binding protein" evidence="6">
    <location>
        <begin position="64"/>
        <end position="318"/>
    </location>
</feature>
<dbReference type="PANTHER" id="PTHR46847:SF1">
    <property type="entry name" value="D-ALLOSE-BINDING PERIPLASMIC PROTEIN-RELATED"/>
    <property type="match status" value="1"/>
</dbReference>
<evidence type="ECO:0000256" key="4">
    <source>
        <dbReference type="SAM" id="MobiDB-lite"/>
    </source>
</evidence>
<feature type="region of interest" description="Disordered" evidence="4">
    <location>
        <begin position="26"/>
        <end position="57"/>
    </location>
</feature>
<dbReference type="Gene3D" id="3.40.50.2300">
    <property type="match status" value="2"/>
</dbReference>
<feature type="compositionally biased region" description="Low complexity" evidence="4">
    <location>
        <begin position="43"/>
        <end position="56"/>
    </location>
</feature>
<keyword evidence="3 5" id="KW-0732">Signal</keyword>
<evidence type="ECO:0000313" key="8">
    <source>
        <dbReference type="Proteomes" id="UP000281813"/>
    </source>
</evidence>
<feature type="compositionally biased region" description="Acidic residues" evidence="4">
    <location>
        <begin position="27"/>
        <end position="42"/>
    </location>
</feature>
<dbReference type="OrthoDB" id="9814427at2"/>
<dbReference type="Proteomes" id="UP000281813">
    <property type="component" value="Unassembled WGS sequence"/>
</dbReference>